<dbReference type="NCBIfam" id="TIGR00964">
    <property type="entry name" value="secE_bact"/>
    <property type="match status" value="1"/>
</dbReference>
<dbReference type="Proteomes" id="UP000051054">
    <property type="component" value="Unassembled WGS sequence"/>
</dbReference>
<evidence type="ECO:0000256" key="1">
    <source>
        <dbReference type="ARBA" id="ARBA00004370"/>
    </source>
</evidence>
<dbReference type="GO" id="GO:0008320">
    <property type="term" value="F:protein transmembrane transporter activity"/>
    <property type="evidence" value="ECO:0007669"/>
    <property type="project" value="InterPro"/>
</dbReference>
<evidence type="ECO:0000256" key="8">
    <source>
        <dbReference type="SAM" id="Phobius"/>
    </source>
</evidence>
<dbReference type="GO" id="GO:0006605">
    <property type="term" value="P:protein targeting"/>
    <property type="evidence" value="ECO:0007669"/>
    <property type="project" value="InterPro"/>
</dbReference>
<dbReference type="InterPro" id="IPR001901">
    <property type="entry name" value="Translocase_SecE/Sec61-g"/>
</dbReference>
<evidence type="ECO:0000256" key="3">
    <source>
        <dbReference type="ARBA" id="ARBA00022692"/>
    </source>
</evidence>
<dbReference type="GO" id="GO:0009306">
    <property type="term" value="P:protein secretion"/>
    <property type="evidence" value="ECO:0007669"/>
    <property type="project" value="InterPro"/>
</dbReference>
<reference evidence="9 10" key="1">
    <citation type="journal article" date="2015" name="Genome Announc.">
        <title>Expanding the biotechnology potential of lactobacilli through comparative genomics of 213 strains and associated genera.</title>
        <authorList>
            <person name="Sun Z."/>
            <person name="Harris H.M."/>
            <person name="McCann A."/>
            <person name="Guo C."/>
            <person name="Argimon S."/>
            <person name="Zhang W."/>
            <person name="Yang X."/>
            <person name="Jeffery I.B."/>
            <person name="Cooney J.C."/>
            <person name="Kagawa T.F."/>
            <person name="Liu W."/>
            <person name="Song Y."/>
            <person name="Salvetti E."/>
            <person name="Wrobel A."/>
            <person name="Rasinkangas P."/>
            <person name="Parkhill J."/>
            <person name="Rea M.C."/>
            <person name="O'Sullivan O."/>
            <person name="Ritari J."/>
            <person name="Douillard F.P."/>
            <person name="Paul Ross R."/>
            <person name="Yang R."/>
            <person name="Briner A.E."/>
            <person name="Felis G.E."/>
            <person name="de Vos W.M."/>
            <person name="Barrangou R."/>
            <person name="Klaenhammer T.R."/>
            <person name="Caufield P.W."/>
            <person name="Cui Y."/>
            <person name="Zhang H."/>
            <person name="O'Toole P.W."/>
        </authorList>
    </citation>
    <scope>NUCLEOTIDE SEQUENCE [LARGE SCALE GENOMIC DNA]</scope>
    <source>
        <strain evidence="9 10">DSM 18933</strain>
    </source>
</reference>
<evidence type="ECO:0000256" key="7">
    <source>
        <dbReference type="ARBA" id="ARBA00023136"/>
    </source>
</evidence>
<keyword evidence="7 8" id="KW-0472">Membrane</keyword>
<dbReference type="Gene3D" id="1.20.5.1030">
    <property type="entry name" value="Preprotein translocase secy subunit"/>
    <property type="match status" value="1"/>
</dbReference>
<name>A0A0R1WLB8_9LACO</name>
<proteinExistence type="predicted"/>
<evidence type="ECO:0000313" key="9">
    <source>
        <dbReference type="EMBL" id="KRM18301.1"/>
    </source>
</evidence>
<evidence type="ECO:0008006" key="11">
    <source>
        <dbReference type="Google" id="ProtNLM"/>
    </source>
</evidence>
<feature type="transmembrane region" description="Helical" evidence="8">
    <location>
        <begin position="15"/>
        <end position="37"/>
    </location>
</feature>
<dbReference type="Pfam" id="PF00584">
    <property type="entry name" value="SecE"/>
    <property type="match status" value="1"/>
</dbReference>
<dbReference type="GO" id="GO:0016020">
    <property type="term" value="C:membrane"/>
    <property type="evidence" value="ECO:0007669"/>
    <property type="project" value="UniProtKB-SubCell"/>
</dbReference>
<evidence type="ECO:0000256" key="2">
    <source>
        <dbReference type="ARBA" id="ARBA00022448"/>
    </source>
</evidence>
<dbReference type="AlphaFoldDB" id="A0A0R1WLB8"/>
<accession>A0A0R1WLB8</accession>
<evidence type="ECO:0000313" key="10">
    <source>
        <dbReference type="Proteomes" id="UP000051054"/>
    </source>
</evidence>
<keyword evidence="10" id="KW-1185">Reference proteome</keyword>
<keyword evidence="4" id="KW-0653">Protein transport</keyword>
<sequence length="45" mass="5185">MKETTWLTGKETRKYTSVVVLFSVAFIAFFAVVDWGIQTLLKLFV</sequence>
<keyword evidence="6" id="KW-0811">Translocation</keyword>
<organism evidence="9 10">
    <name type="scientific">Ligilactobacillus hayakitensis DSM 18933 = JCM 14209</name>
    <dbReference type="NCBI Taxonomy" id="1423755"/>
    <lineage>
        <taxon>Bacteria</taxon>
        <taxon>Bacillati</taxon>
        <taxon>Bacillota</taxon>
        <taxon>Bacilli</taxon>
        <taxon>Lactobacillales</taxon>
        <taxon>Lactobacillaceae</taxon>
        <taxon>Ligilactobacillus</taxon>
    </lineage>
</organism>
<dbReference type="EMBL" id="AZGD01000095">
    <property type="protein sequence ID" value="KRM18301.1"/>
    <property type="molecule type" value="Genomic_DNA"/>
</dbReference>
<gene>
    <name evidence="9" type="ORF">FC40_GL000981</name>
</gene>
<dbReference type="STRING" id="1423755.FC40_GL000981"/>
<dbReference type="InterPro" id="IPR038379">
    <property type="entry name" value="SecE_sf"/>
</dbReference>
<evidence type="ECO:0000256" key="4">
    <source>
        <dbReference type="ARBA" id="ARBA00022927"/>
    </source>
</evidence>
<dbReference type="GO" id="GO:0006886">
    <property type="term" value="P:intracellular protein transport"/>
    <property type="evidence" value="ECO:0007669"/>
    <property type="project" value="InterPro"/>
</dbReference>
<keyword evidence="5 8" id="KW-1133">Transmembrane helix</keyword>
<evidence type="ECO:0000256" key="5">
    <source>
        <dbReference type="ARBA" id="ARBA00022989"/>
    </source>
</evidence>
<dbReference type="PATRIC" id="fig|1423755.3.peg.1038"/>
<keyword evidence="2" id="KW-0813">Transport</keyword>
<dbReference type="InterPro" id="IPR005807">
    <property type="entry name" value="SecE_bac"/>
</dbReference>
<comment type="caution">
    <text evidence="9">The sequence shown here is derived from an EMBL/GenBank/DDBJ whole genome shotgun (WGS) entry which is preliminary data.</text>
</comment>
<protein>
    <recommendedName>
        <fullName evidence="11">Preprotein translocase subunit SecE</fullName>
    </recommendedName>
</protein>
<comment type="subcellular location">
    <subcellularLocation>
        <location evidence="1">Membrane</location>
    </subcellularLocation>
</comment>
<evidence type="ECO:0000256" key="6">
    <source>
        <dbReference type="ARBA" id="ARBA00023010"/>
    </source>
</evidence>
<keyword evidence="3 8" id="KW-0812">Transmembrane</keyword>